<dbReference type="OrthoDB" id="8263792at2"/>
<name>A0A1W2A542_9BACT</name>
<evidence type="ECO:0000259" key="1">
    <source>
        <dbReference type="Pfam" id="PF09983"/>
    </source>
</evidence>
<gene>
    <name evidence="2" type="ORF">SAMN02746065_104129</name>
</gene>
<reference evidence="2 3" key="1">
    <citation type="submission" date="2017-04" db="EMBL/GenBank/DDBJ databases">
        <authorList>
            <person name="Afonso C.L."/>
            <person name="Miller P.J."/>
            <person name="Scott M.A."/>
            <person name="Spackman E."/>
            <person name="Goraichik I."/>
            <person name="Dimitrov K.M."/>
            <person name="Suarez D.L."/>
            <person name="Swayne D.E."/>
        </authorList>
    </citation>
    <scope>NUCLEOTIDE SEQUENCE [LARGE SCALE GENOMIC DNA]</scope>
    <source>
        <strain evidence="2 3">DSM 3385</strain>
    </source>
</reference>
<dbReference type="STRING" id="1121400.SAMN02746065_104129"/>
<dbReference type="Proteomes" id="UP000192418">
    <property type="component" value="Unassembled WGS sequence"/>
</dbReference>
<dbReference type="RefSeq" id="WP_084067354.1">
    <property type="nucleotide sequence ID" value="NZ_FWXY01000004.1"/>
</dbReference>
<evidence type="ECO:0000313" key="2">
    <source>
        <dbReference type="EMBL" id="SMC55794.1"/>
    </source>
</evidence>
<accession>A0A1W2A542</accession>
<feature type="domain" description="Wadjet protein JetD C-terminal" evidence="1">
    <location>
        <begin position="203"/>
        <end position="289"/>
    </location>
</feature>
<evidence type="ECO:0000313" key="3">
    <source>
        <dbReference type="Proteomes" id="UP000192418"/>
    </source>
</evidence>
<keyword evidence="3" id="KW-1185">Reference proteome</keyword>
<dbReference type="AlphaFoldDB" id="A0A1W2A542"/>
<organism evidence="2 3">
    <name type="scientific">Desulfocicer vacuolatum DSM 3385</name>
    <dbReference type="NCBI Taxonomy" id="1121400"/>
    <lineage>
        <taxon>Bacteria</taxon>
        <taxon>Pseudomonadati</taxon>
        <taxon>Thermodesulfobacteriota</taxon>
        <taxon>Desulfobacteria</taxon>
        <taxon>Desulfobacterales</taxon>
        <taxon>Desulfobacteraceae</taxon>
        <taxon>Desulfocicer</taxon>
    </lineage>
</organism>
<dbReference type="Pfam" id="PF09983">
    <property type="entry name" value="JetD_C"/>
    <property type="match status" value="1"/>
</dbReference>
<protein>
    <recommendedName>
        <fullName evidence="1">Wadjet protein JetD C-terminal domain-containing protein</fullName>
    </recommendedName>
</protein>
<sequence length="377" mass="43235">MIDSGITKGLNELFHTSKRKKIPADLLFSTARDRSLNQDSDLAVEKKLLQILEQFAREGVIKLPAAKGKKWDVKTKLPHHVTLVNTAEDIRKKRNKQERDDILNSTSWEPEKMIPIIHGDCCPMTLDDCKKAQKVNSYLINRPLDQPMIPARERALRIFGDEKALDKVKDQGLFSGSISLKDLDCFYCPEPIPFYPLSPDVQNTRGKALLFVENANTYESCRRANQITQTFAAIVYGKGFKAATKPEKMDGIVEIEAQLESQGLWYFGDLDPAGLAIPRTINKFRKQAKLPLIQPAIPLYRVLMAKGYFVPYRKTSQKKFHDEEWAIQWLGKELALSYLEKVEQFRWPQEGLSQRDLEIIFMEYSGIPMPKVSRDIF</sequence>
<dbReference type="EMBL" id="FWXY01000004">
    <property type="protein sequence ID" value="SMC55794.1"/>
    <property type="molecule type" value="Genomic_DNA"/>
</dbReference>
<proteinExistence type="predicted"/>
<dbReference type="InterPro" id="IPR024534">
    <property type="entry name" value="JetD_C"/>
</dbReference>